<dbReference type="Gene3D" id="1.10.287.1490">
    <property type="match status" value="2"/>
</dbReference>
<dbReference type="EMBL" id="MPUH01001000">
    <property type="protein sequence ID" value="OMJ71335.1"/>
    <property type="molecule type" value="Genomic_DNA"/>
</dbReference>
<name>A0A1R2B3T6_9CILI</name>
<feature type="domain" description="C2 NT-type" evidence="3">
    <location>
        <begin position="5"/>
        <end position="141"/>
    </location>
</feature>
<evidence type="ECO:0000313" key="5">
    <source>
        <dbReference type="Proteomes" id="UP000187209"/>
    </source>
</evidence>
<accession>A0A1R2B3T6</accession>
<evidence type="ECO:0000259" key="3">
    <source>
        <dbReference type="PROSITE" id="PS51840"/>
    </source>
</evidence>
<feature type="coiled-coil region" evidence="1">
    <location>
        <begin position="732"/>
        <end position="836"/>
    </location>
</feature>
<proteinExistence type="predicted"/>
<dbReference type="AlphaFoldDB" id="A0A1R2B3T6"/>
<dbReference type="InterPro" id="IPR019448">
    <property type="entry name" value="NT-C2"/>
</dbReference>
<keyword evidence="5" id="KW-1185">Reference proteome</keyword>
<dbReference type="Pfam" id="PF10358">
    <property type="entry name" value="NT-C2"/>
    <property type="match status" value="1"/>
</dbReference>
<dbReference type="PROSITE" id="PS51840">
    <property type="entry name" value="C2_NT"/>
    <property type="match status" value="1"/>
</dbReference>
<protein>
    <recommendedName>
        <fullName evidence="3">C2 NT-type domain-containing protein</fullName>
    </recommendedName>
</protein>
<dbReference type="OrthoDB" id="301465at2759"/>
<dbReference type="Proteomes" id="UP000187209">
    <property type="component" value="Unassembled WGS sequence"/>
</dbReference>
<feature type="coiled-coil region" evidence="1">
    <location>
        <begin position="631"/>
        <end position="701"/>
    </location>
</feature>
<sequence length="843" mass="97806">MSKVLQRIGTKKQVFSFDITIHSIQIALNTPVRVNIVWKRRQKRIETKNKAALSPSVGSAEINETLTMINTLYQEKSGKFQRKKAVLTVQAIVEGKGMKKIGSVGLNISDYFSSPLNNQAFPLENCPDKNSRIWVSIRGQALGDATIADNMSEASGVTGFSMGTEGDYSANLFHEQNLEDIDEESSNSGPQIIPGRDGKPPMIRGPLMKFPDGGPVNPMKISEAMGNQRQKLEEEINSTKISELKASLQLLEKENLQIKSEKDDLKVQLGISLEKSKKERENYSEHMKKLDTDIENLKKKNETLRDRVQRRDEKIDKLKKDNDSMLNDIKELEKSSFGTSEEKGQLRIENDQIKAKVSEQDQKIQNLNKHVDSLREEKKSLENSLQQSQNTITQLKADLELLRHDFTESREAVPSKGQDSDAVFENYKKKTEVLINNYKKDIKTLEHEREEVLSKQTEMTFELQKAKSEAGSIEERYRQQLLKFEKEYQSIKEENSEIKQKLEDELNSRRIFERKSSVEKSDFDNKFARMNQTFQEMKAKKESLEQTLAEYERQLHKKQSEYENDAANNKKLLEKCERLEQKVKKYKDEVSAKNKELEGIYSTKESLEQENFTLREHLKTATTTEFSDPANIILQEQVESLTNRVKQNEQNYQKEKASLNEKIRILENQVSILEKKKKESMDTYEQTVHKLTVENSMLKDQVKENKDSTKHKHLSSTDLISGMQKESNNETIQLMKIDISELKSKLTELQDENKALEKKYVDAKMGWANADLEKENVIQRYRDAQEQLREYSSQYTVMEVEMYKINERFGQTLNQNNELEIEVNNLRIQIDELKNTKKKKLFR</sequence>
<feature type="coiled-coil region" evidence="1">
    <location>
        <begin position="241"/>
        <end position="596"/>
    </location>
</feature>
<evidence type="ECO:0000256" key="2">
    <source>
        <dbReference type="SAM" id="MobiDB-lite"/>
    </source>
</evidence>
<gene>
    <name evidence="4" type="ORF">SteCoe_30487</name>
</gene>
<feature type="region of interest" description="Disordered" evidence="2">
    <location>
        <begin position="181"/>
        <end position="202"/>
    </location>
</feature>
<evidence type="ECO:0000256" key="1">
    <source>
        <dbReference type="SAM" id="Coils"/>
    </source>
</evidence>
<keyword evidence="1" id="KW-0175">Coiled coil</keyword>
<comment type="caution">
    <text evidence="4">The sequence shown here is derived from an EMBL/GenBank/DDBJ whole genome shotgun (WGS) entry which is preliminary data.</text>
</comment>
<evidence type="ECO:0000313" key="4">
    <source>
        <dbReference type="EMBL" id="OMJ71335.1"/>
    </source>
</evidence>
<organism evidence="4 5">
    <name type="scientific">Stentor coeruleus</name>
    <dbReference type="NCBI Taxonomy" id="5963"/>
    <lineage>
        <taxon>Eukaryota</taxon>
        <taxon>Sar</taxon>
        <taxon>Alveolata</taxon>
        <taxon>Ciliophora</taxon>
        <taxon>Postciliodesmatophora</taxon>
        <taxon>Heterotrichea</taxon>
        <taxon>Heterotrichida</taxon>
        <taxon>Stentoridae</taxon>
        <taxon>Stentor</taxon>
    </lineage>
</organism>
<reference evidence="4 5" key="1">
    <citation type="submission" date="2016-11" db="EMBL/GenBank/DDBJ databases">
        <title>The macronuclear genome of Stentor coeruleus: a giant cell with tiny introns.</title>
        <authorList>
            <person name="Slabodnick M."/>
            <person name="Ruby J.G."/>
            <person name="Reiff S.B."/>
            <person name="Swart E.C."/>
            <person name="Gosai S."/>
            <person name="Prabakaran S."/>
            <person name="Witkowska E."/>
            <person name="Larue G.E."/>
            <person name="Fisher S."/>
            <person name="Freeman R.M."/>
            <person name="Gunawardena J."/>
            <person name="Chu W."/>
            <person name="Stover N.A."/>
            <person name="Gregory B.D."/>
            <person name="Nowacki M."/>
            <person name="Derisi J."/>
            <person name="Roy S.W."/>
            <person name="Marshall W.F."/>
            <person name="Sood P."/>
        </authorList>
    </citation>
    <scope>NUCLEOTIDE SEQUENCE [LARGE SCALE GENOMIC DNA]</scope>
    <source>
        <strain evidence="4">WM001</strain>
    </source>
</reference>